<dbReference type="EMBL" id="AOPY01001422">
    <property type="protein sequence ID" value="EPJ39394.1"/>
    <property type="molecule type" value="Genomic_DNA"/>
</dbReference>
<keyword evidence="2" id="KW-1185">Reference proteome</keyword>
<sequence length="140" mass="14786">MGGRHGGFVGQVLLPATATASVPSGPVEAYAQASATATPDGAPTSAHVSAATAKAFAARADWVDRGPCTTKIMSLLPPGRAGVQGDCPERGIYGCRRFDGRSPVKLSTPYPCCGGGRRRHRFRKEIWPVVEHNHARRAYS</sequence>
<dbReference type="Proteomes" id="UP000015001">
    <property type="component" value="Unassembled WGS sequence"/>
</dbReference>
<organism evidence="1 2">
    <name type="scientific">Streptomyces afghaniensis 772</name>
    <dbReference type="NCBI Taxonomy" id="1283301"/>
    <lineage>
        <taxon>Bacteria</taxon>
        <taxon>Bacillati</taxon>
        <taxon>Actinomycetota</taxon>
        <taxon>Actinomycetes</taxon>
        <taxon>Kitasatosporales</taxon>
        <taxon>Streptomycetaceae</taxon>
        <taxon>Streptomyces</taxon>
    </lineage>
</organism>
<accession>S4NM17</accession>
<proteinExistence type="predicted"/>
<dbReference type="PATRIC" id="fig|1283301.3.peg.3529"/>
<dbReference type="HOGENOM" id="CLU_1833998_0_0_11"/>
<protein>
    <submittedName>
        <fullName evidence="1">Uncharacterized protein</fullName>
    </submittedName>
</protein>
<dbReference type="AlphaFoldDB" id="S4NM17"/>
<comment type="caution">
    <text evidence="1">The sequence shown here is derived from an EMBL/GenBank/DDBJ whole genome shotgun (WGS) entry which is preliminary data.</text>
</comment>
<reference evidence="1 2" key="1">
    <citation type="submission" date="2013-02" db="EMBL/GenBank/DDBJ databases">
        <title>Draft Genome Sequence of Streptomyces afghaniensis, Which Produces Compounds of the Julimycin B-Complex.</title>
        <authorList>
            <person name="Gruening B.A."/>
            <person name="Praeg A."/>
            <person name="Erxleben A."/>
            <person name="Guenther S."/>
            <person name="Fiedler H.-P."/>
            <person name="Goodfellow M."/>
            <person name="Mueller M."/>
        </authorList>
    </citation>
    <scope>NUCLEOTIDE SEQUENCE [LARGE SCALE GENOMIC DNA]</scope>
    <source>
        <strain evidence="1 2">772</strain>
    </source>
</reference>
<name>S4NM17_9ACTN</name>
<gene>
    <name evidence="1" type="ORF">STAFG_3559</name>
</gene>
<evidence type="ECO:0000313" key="1">
    <source>
        <dbReference type="EMBL" id="EPJ39394.1"/>
    </source>
</evidence>
<evidence type="ECO:0000313" key="2">
    <source>
        <dbReference type="Proteomes" id="UP000015001"/>
    </source>
</evidence>